<evidence type="ECO:0008006" key="4">
    <source>
        <dbReference type="Google" id="ProtNLM"/>
    </source>
</evidence>
<dbReference type="PANTHER" id="PTHR42928">
    <property type="entry name" value="TRICARBOXYLATE-BINDING PROTEIN"/>
    <property type="match status" value="1"/>
</dbReference>
<dbReference type="KEGG" id="cnc:CNE_BB1p08010"/>
<dbReference type="PIRSF" id="PIRSF017082">
    <property type="entry name" value="YflP"/>
    <property type="match status" value="1"/>
</dbReference>
<sequence>MNRRDFNRIALTLLGAAPLTVARAAERYPAKPISLVVAYSAGGSADLRARQVGRFMSTALAQPVVVENRPGGAGNIGTQYVARARPDGYVLGIGNLGPLSVNPSLFANLSFDPARDLTMIALIERGPLLLLVRPDSPYRTVADLIRSAKASPTGLTYGSSGAGGAHHLSGELLKSMTGCSLVHIPYKGGAGAMVDLLGGRLDFLFEPMYSALPATRMGKVRSLAITSKGRSPLLPGVPAMNEAGVPGFQVENWQGLVGPAGLPTPIVQVLNKTVNQALEDREIRALLLSQGNEPGRGTPEAFAAYVKAERSRWQQLIRASGIEPS</sequence>
<dbReference type="Pfam" id="PF03401">
    <property type="entry name" value="TctC"/>
    <property type="match status" value="1"/>
</dbReference>
<evidence type="ECO:0000256" key="1">
    <source>
        <dbReference type="ARBA" id="ARBA00006987"/>
    </source>
</evidence>
<dbReference type="Gene3D" id="3.40.190.150">
    <property type="entry name" value="Bordetella uptake gene, domain 1"/>
    <property type="match status" value="1"/>
</dbReference>
<dbReference type="SUPFAM" id="SSF53850">
    <property type="entry name" value="Periplasmic binding protein-like II"/>
    <property type="match status" value="1"/>
</dbReference>
<keyword evidence="2" id="KW-0614">Plasmid</keyword>
<dbReference type="InterPro" id="IPR042100">
    <property type="entry name" value="Bug_dom1"/>
</dbReference>
<dbReference type="HOGENOM" id="CLU_045683_0_0_4"/>
<protein>
    <recommendedName>
        <fullName evidence="4">Extra-cytoplasmic solute receptor</fullName>
    </recommendedName>
</protein>
<organism evidence="2 3">
    <name type="scientific">Cupriavidus necator (strain ATCC 43291 / DSM 13513 / CCUG 52238 / LMG 8453 / N-1)</name>
    <name type="common">Ralstonia eutropha</name>
    <dbReference type="NCBI Taxonomy" id="1042878"/>
    <lineage>
        <taxon>Bacteria</taxon>
        <taxon>Pseudomonadati</taxon>
        <taxon>Pseudomonadota</taxon>
        <taxon>Betaproteobacteria</taxon>
        <taxon>Burkholderiales</taxon>
        <taxon>Burkholderiaceae</taxon>
        <taxon>Cupriavidus</taxon>
    </lineage>
</organism>
<dbReference type="Proteomes" id="UP000006798">
    <property type="component" value="Plasmid pBB1"/>
</dbReference>
<dbReference type="CDD" id="cd13578">
    <property type="entry name" value="PBP2_Bug27"/>
    <property type="match status" value="1"/>
</dbReference>
<dbReference type="InterPro" id="IPR005064">
    <property type="entry name" value="BUG"/>
</dbReference>
<dbReference type="AlphaFoldDB" id="F8GU12"/>
<evidence type="ECO:0000313" key="3">
    <source>
        <dbReference type="Proteomes" id="UP000006798"/>
    </source>
</evidence>
<dbReference type="Gene3D" id="3.40.190.10">
    <property type="entry name" value="Periplasmic binding protein-like II"/>
    <property type="match status" value="1"/>
</dbReference>
<dbReference type="EMBL" id="CP002879">
    <property type="protein sequence ID" value="AEI82216.1"/>
    <property type="molecule type" value="Genomic_DNA"/>
</dbReference>
<evidence type="ECO:0000313" key="2">
    <source>
        <dbReference type="EMBL" id="AEI82216.1"/>
    </source>
</evidence>
<dbReference type="PANTHER" id="PTHR42928:SF5">
    <property type="entry name" value="BLR1237 PROTEIN"/>
    <property type="match status" value="1"/>
</dbReference>
<proteinExistence type="inferred from homology"/>
<comment type="similarity">
    <text evidence="1">Belongs to the UPF0065 (bug) family.</text>
</comment>
<gene>
    <name evidence="2" type="ordered locus">CNE_BB1p08010</name>
</gene>
<geneLocation type="plasmid" evidence="2 3">
    <name>pBB1</name>
</geneLocation>
<name>F8GU12_CUPNN</name>
<dbReference type="GeneID" id="34311517"/>
<dbReference type="RefSeq" id="WP_013959251.1">
    <property type="nucleotide sequence ID" value="NC_015727.1"/>
</dbReference>
<reference evidence="2 3" key="1">
    <citation type="journal article" date="2011" name="J. Bacteriol.">
        <title>Complete genome sequence of the type strain Cupriavidus necator N-1.</title>
        <authorList>
            <person name="Poehlein A."/>
            <person name="Kusian B."/>
            <person name="Friedrich B."/>
            <person name="Daniel R."/>
            <person name="Bowien B."/>
        </authorList>
    </citation>
    <scope>NUCLEOTIDE SEQUENCE [LARGE SCALE GENOMIC DNA]</scope>
    <source>
        <strain evidence="3">ATCC 43291 / DSM 13513 / CCUG 52238 / LMG 8453 / N-1</strain>
        <plasmid evidence="2 3">pBB1</plasmid>
    </source>
</reference>
<accession>F8GU12</accession>